<dbReference type="AlphaFoldDB" id="A0A7C9F4G7"/>
<feature type="transmembrane region" description="Helical" evidence="1">
    <location>
        <begin position="54"/>
        <end position="76"/>
    </location>
</feature>
<comment type="caution">
    <text evidence="2">The sequence shown here is derived from an EMBL/GenBank/DDBJ whole genome shotgun (WGS) entry which is preliminary data.</text>
</comment>
<feature type="transmembrane region" description="Helical" evidence="1">
    <location>
        <begin position="30"/>
        <end position="47"/>
    </location>
</feature>
<keyword evidence="1" id="KW-1133">Transmembrane helix</keyword>
<proteinExistence type="predicted"/>
<evidence type="ECO:0000313" key="3">
    <source>
        <dbReference type="Proteomes" id="UP000479293"/>
    </source>
</evidence>
<protein>
    <submittedName>
        <fullName evidence="2">DUF1361 domain-containing protein</fullName>
    </submittedName>
</protein>
<dbReference type="Proteomes" id="UP000479293">
    <property type="component" value="Unassembled WGS sequence"/>
</dbReference>
<sequence>MLAVLSLLAFAFHFIRIQFSEAVDFSLDWNLLLSWIPLLIAFLARYLSKNMGPLPWVIGMLSVVWLAFFPNAPYMITDLVHLSVNYESDRTWHDAIMLFYYAQISLINGLVSLYWFHGAWNRTYSKRVGTILLFLSFPLGGLGVYLGRILRINSWDLFHKPGQFFLNVFENLYDRTALLLIVEFGLLLGTLYAMLWGLLKFRARRQNRVS</sequence>
<gene>
    <name evidence="2" type="ORF">GBK04_01580</name>
</gene>
<organism evidence="2 3">
    <name type="scientific">Salmonirosea aquatica</name>
    <dbReference type="NCBI Taxonomy" id="2654236"/>
    <lineage>
        <taxon>Bacteria</taxon>
        <taxon>Pseudomonadati</taxon>
        <taxon>Bacteroidota</taxon>
        <taxon>Cytophagia</taxon>
        <taxon>Cytophagales</taxon>
        <taxon>Spirosomataceae</taxon>
        <taxon>Salmonirosea</taxon>
    </lineage>
</organism>
<keyword evidence="1" id="KW-0472">Membrane</keyword>
<evidence type="ECO:0000256" key="1">
    <source>
        <dbReference type="SAM" id="Phobius"/>
    </source>
</evidence>
<accession>A0A7C9F4G7</accession>
<feature type="transmembrane region" description="Helical" evidence="1">
    <location>
        <begin position="128"/>
        <end position="147"/>
    </location>
</feature>
<evidence type="ECO:0000313" key="2">
    <source>
        <dbReference type="EMBL" id="MPR32066.1"/>
    </source>
</evidence>
<dbReference type="EMBL" id="WHLY01000002">
    <property type="protein sequence ID" value="MPR32066.1"/>
    <property type="molecule type" value="Genomic_DNA"/>
</dbReference>
<name>A0A7C9F4G7_9BACT</name>
<reference evidence="2 3" key="1">
    <citation type="submission" date="2019-10" db="EMBL/GenBank/DDBJ databases">
        <title>Draft Genome Sequence of Cytophagaceae sp. SJW1-29.</title>
        <authorList>
            <person name="Choi A."/>
        </authorList>
    </citation>
    <scope>NUCLEOTIDE SEQUENCE [LARGE SCALE GENOMIC DNA]</scope>
    <source>
        <strain evidence="2 3">SJW1-29</strain>
    </source>
</reference>
<dbReference type="InterPro" id="IPR009793">
    <property type="entry name" value="DUF1361"/>
</dbReference>
<feature type="transmembrane region" description="Helical" evidence="1">
    <location>
        <begin position="177"/>
        <end position="199"/>
    </location>
</feature>
<dbReference type="Pfam" id="PF07099">
    <property type="entry name" value="DUF1361"/>
    <property type="match status" value="1"/>
</dbReference>
<feature type="transmembrane region" description="Helical" evidence="1">
    <location>
        <begin position="96"/>
        <end position="116"/>
    </location>
</feature>
<keyword evidence="1" id="KW-0812">Transmembrane</keyword>
<keyword evidence="3" id="KW-1185">Reference proteome</keyword>